<organism evidence="1 2">
    <name type="scientific">Paenibacillus aceti</name>
    <dbReference type="NCBI Taxonomy" id="1820010"/>
    <lineage>
        <taxon>Bacteria</taxon>
        <taxon>Bacillati</taxon>
        <taxon>Bacillota</taxon>
        <taxon>Bacilli</taxon>
        <taxon>Bacillales</taxon>
        <taxon>Paenibacillaceae</taxon>
        <taxon>Paenibacillus</taxon>
    </lineage>
</organism>
<evidence type="ECO:0000313" key="1">
    <source>
        <dbReference type="EMBL" id="GGF86449.1"/>
    </source>
</evidence>
<evidence type="ECO:0008006" key="3">
    <source>
        <dbReference type="Google" id="ProtNLM"/>
    </source>
</evidence>
<proteinExistence type="predicted"/>
<keyword evidence="2" id="KW-1185">Reference proteome</keyword>
<reference evidence="2" key="1">
    <citation type="journal article" date="2019" name="Int. J. Syst. Evol. Microbiol.">
        <title>The Global Catalogue of Microorganisms (GCM) 10K type strain sequencing project: providing services to taxonomists for standard genome sequencing and annotation.</title>
        <authorList>
            <consortium name="The Broad Institute Genomics Platform"/>
            <consortium name="The Broad Institute Genome Sequencing Center for Infectious Disease"/>
            <person name="Wu L."/>
            <person name="Ma J."/>
        </authorList>
    </citation>
    <scope>NUCLEOTIDE SEQUENCE [LARGE SCALE GENOMIC DNA]</scope>
    <source>
        <strain evidence="2">CGMCC 1.15420</strain>
    </source>
</reference>
<protein>
    <recommendedName>
        <fullName evidence="3">Fur-regulated basic protein FbpA</fullName>
    </recommendedName>
</protein>
<name>A0ABQ1VPA1_9BACL</name>
<dbReference type="EMBL" id="BMIW01000003">
    <property type="protein sequence ID" value="GGF86449.1"/>
    <property type="molecule type" value="Genomic_DNA"/>
</dbReference>
<dbReference type="RefSeq" id="WP_162944231.1">
    <property type="nucleotide sequence ID" value="NZ_BMIW01000003.1"/>
</dbReference>
<accession>A0ABQ1VPA1</accession>
<dbReference type="Proteomes" id="UP000608420">
    <property type="component" value="Unassembled WGS sequence"/>
</dbReference>
<comment type="caution">
    <text evidence="1">The sequence shown here is derived from an EMBL/GenBank/DDBJ whole genome shotgun (WGS) entry which is preliminary data.</text>
</comment>
<sequence>MSENRLLEGWKAWRHLQNLIRFRNSGVVLDAGEDWLDKEIDDLQHEFELINHSA</sequence>
<evidence type="ECO:0000313" key="2">
    <source>
        <dbReference type="Proteomes" id="UP000608420"/>
    </source>
</evidence>
<gene>
    <name evidence="1" type="ORF">GCM10010913_04940</name>
</gene>